<dbReference type="Pfam" id="PF03937">
    <property type="entry name" value="Sdh5"/>
    <property type="match status" value="1"/>
</dbReference>
<dbReference type="SUPFAM" id="SSF109910">
    <property type="entry name" value="YgfY-like"/>
    <property type="match status" value="1"/>
</dbReference>
<name>A0AAD7QZD7_9ASCO</name>
<comment type="subcellular location">
    <subcellularLocation>
        <location evidence="1 4">Mitochondrion matrix</location>
    </subcellularLocation>
</comment>
<comment type="subunit">
    <text evidence="4">Interacts with the flavoprotein subunit within the SDH catalytic dimer.</text>
</comment>
<dbReference type="HAMAP" id="MF_03057">
    <property type="entry name" value="SDHAF2"/>
    <property type="match status" value="1"/>
</dbReference>
<proteinExistence type="inferred from homology"/>
<accession>A0AAD7QZD7</accession>
<keyword evidence="3 4" id="KW-0143">Chaperone</keyword>
<evidence type="ECO:0000256" key="4">
    <source>
        <dbReference type="HAMAP-Rule" id="MF_03057"/>
    </source>
</evidence>
<dbReference type="PANTHER" id="PTHR12469:SF2">
    <property type="entry name" value="SUCCINATE DEHYDROGENASE ASSEMBLY FACTOR 2, MITOCHONDRIAL"/>
    <property type="match status" value="1"/>
</dbReference>
<dbReference type="RefSeq" id="XP_056047742.1">
    <property type="nucleotide sequence ID" value="XM_056186453.1"/>
</dbReference>
<comment type="similarity">
    <text evidence="4">Belongs to the SDHAF2 family.</text>
</comment>
<dbReference type="GO" id="GO:0006099">
    <property type="term" value="P:tricarboxylic acid cycle"/>
    <property type="evidence" value="ECO:0007669"/>
    <property type="project" value="TreeGrafter"/>
</dbReference>
<dbReference type="InterPro" id="IPR005631">
    <property type="entry name" value="SDH"/>
</dbReference>
<dbReference type="AlphaFoldDB" id="A0AAD7QZD7"/>
<protein>
    <recommendedName>
        <fullName evidence="4">Succinate dehydrogenase assembly factor 2, mitochondrial</fullName>
        <shortName evidence="4">SDH assembly factor 2</shortName>
        <shortName evidence="4">SDHAF2</shortName>
    </recommendedName>
</protein>
<keyword evidence="2 4" id="KW-0496">Mitochondrion</keyword>
<dbReference type="Proteomes" id="UP001217417">
    <property type="component" value="Unassembled WGS sequence"/>
</dbReference>
<dbReference type="Gene3D" id="1.10.150.250">
    <property type="entry name" value="Flavinator of succinate dehydrogenase"/>
    <property type="match status" value="1"/>
</dbReference>
<dbReference type="InterPro" id="IPR036714">
    <property type="entry name" value="SDH_sf"/>
</dbReference>
<evidence type="ECO:0000313" key="6">
    <source>
        <dbReference type="Proteomes" id="UP001217417"/>
    </source>
</evidence>
<gene>
    <name evidence="5" type="ORF">POJ06DRAFT_244161</name>
</gene>
<dbReference type="FunFam" id="1.10.150.250:FF:000002">
    <property type="entry name" value="Succinate dehydrogenase assembly factor 2, mitochondrial"/>
    <property type="match status" value="1"/>
</dbReference>
<evidence type="ECO:0000313" key="5">
    <source>
        <dbReference type="EMBL" id="KAJ8104292.1"/>
    </source>
</evidence>
<comment type="function">
    <text evidence="4">Plays an essential role in the assembly of succinate dehydrogenase (SDH), an enzyme complex (also referred to as respiratory complex II) that is a component of both the tricarboxylic acid (TCA) cycle and the mitochondrial electron transport chain, and which couples the oxidation of succinate to fumarate with the reduction of ubiquinone (coenzyme Q) to ubiquinol. Required for flavinylation (covalent attachment of FAD) of the flavoprotein subunit of the SDH catalytic dimer.</text>
</comment>
<dbReference type="GO" id="GO:0034553">
    <property type="term" value="P:mitochondrial respiratory chain complex II assembly"/>
    <property type="evidence" value="ECO:0007669"/>
    <property type="project" value="TreeGrafter"/>
</dbReference>
<dbReference type="GO" id="GO:0005759">
    <property type="term" value="C:mitochondrial matrix"/>
    <property type="evidence" value="ECO:0007669"/>
    <property type="project" value="UniProtKB-SubCell"/>
</dbReference>
<reference evidence="5" key="1">
    <citation type="submission" date="2023-03" db="EMBL/GenBank/DDBJ databases">
        <title>Near-Complete genome sequence of Lipomyces tetrasporous NRRL Y-64009, an oleaginous yeast capable of growing on lignocellulosic hydrolysates.</title>
        <authorList>
            <consortium name="Lawrence Berkeley National Laboratory"/>
            <person name="Jagtap S.S."/>
            <person name="Liu J.-J."/>
            <person name="Walukiewicz H.E."/>
            <person name="Pangilinan J."/>
            <person name="Lipzen A."/>
            <person name="Ahrendt S."/>
            <person name="Koriabine M."/>
            <person name="Cobaugh K."/>
            <person name="Salamov A."/>
            <person name="Yoshinaga Y."/>
            <person name="Ng V."/>
            <person name="Daum C."/>
            <person name="Grigoriev I.V."/>
            <person name="Slininger P.J."/>
            <person name="Dien B.S."/>
            <person name="Jin Y.-S."/>
            <person name="Rao C.V."/>
        </authorList>
    </citation>
    <scope>NUCLEOTIDE SEQUENCE</scope>
    <source>
        <strain evidence="5">NRRL Y-64009</strain>
    </source>
</reference>
<sequence length="167" mass="19721">MTIFRVSSLRAFVARVTVTRAAPWSLPCVATRHLHIGLVRQNEQSANSPSDRPTDIQIEFRIEPLPRPGEIIEHKRARLLYQSRKRGILETDLLLSRFAKTYLDSFNAEQLEEYDRFLDEYDWDIYYWVTDNPQRTIPEKWQTSEIFKLLKAQVQSQGNEILRMPDL</sequence>
<evidence type="ECO:0000256" key="1">
    <source>
        <dbReference type="ARBA" id="ARBA00004305"/>
    </source>
</evidence>
<evidence type="ECO:0000256" key="2">
    <source>
        <dbReference type="ARBA" id="ARBA00023128"/>
    </source>
</evidence>
<comment type="caution">
    <text evidence="5">The sequence shown here is derived from an EMBL/GenBank/DDBJ whole genome shotgun (WGS) entry which is preliminary data.</text>
</comment>
<evidence type="ECO:0000256" key="3">
    <source>
        <dbReference type="ARBA" id="ARBA00023186"/>
    </source>
</evidence>
<dbReference type="InterPro" id="IPR028882">
    <property type="entry name" value="SDHAF2"/>
</dbReference>
<keyword evidence="6" id="KW-1185">Reference proteome</keyword>
<dbReference type="GeneID" id="80881619"/>
<dbReference type="GO" id="GO:0006121">
    <property type="term" value="P:mitochondrial electron transport, succinate to ubiquinone"/>
    <property type="evidence" value="ECO:0007669"/>
    <property type="project" value="UniProtKB-UniRule"/>
</dbReference>
<dbReference type="EMBL" id="JARPMG010000001">
    <property type="protein sequence ID" value="KAJ8104292.1"/>
    <property type="molecule type" value="Genomic_DNA"/>
</dbReference>
<organism evidence="5 6">
    <name type="scientific">Lipomyces tetrasporus</name>
    <dbReference type="NCBI Taxonomy" id="54092"/>
    <lineage>
        <taxon>Eukaryota</taxon>
        <taxon>Fungi</taxon>
        <taxon>Dikarya</taxon>
        <taxon>Ascomycota</taxon>
        <taxon>Saccharomycotina</taxon>
        <taxon>Lipomycetes</taxon>
        <taxon>Lipomycetales</taxon>
        <taxon>Lipomycetaceae</taxon>
        <taxon>Lipomyces</taxon>
    </lineage>
</organism>
<dbReference type="PANTHER" id="PTHR12469">
    <property type="entry name" value="PROTEIN EMI5 HOMOLOG, MITOCHONDRIAL"/>
    <property type="match status" value="1"/>
</dbReference>